<organism evidence="1 2">
    <name type="scientific">Rhizorhabdus histidinilytica</name>
    <dbReference type="NCBI Taxonomy" id="439228"/>
    <lineage>
        <taxon>Bacteria</taxon>
        <taxon>Pseudomonadati</taxon>
        <taxon>Pseudomonadota</taxon>
        <taxon>Alphaproteobacteria</taxon>
        <taxon>Sphingomonadales</taxon>
        <taxon>Sphingomonadaceae</taxon>
        <taxon>Rhizorhabdus</taxon>
    </lineage>
</organism>
<dbReference type="OrthoDB" id="7597100at2"/>
<dbReference type="RefSeq" id="WP_079647470.1">
    <property type="nucleotide sequence ID" value="NZ_FUYM01000003.1"/>
</dbReference>
<dbReference type="EMBL" id="FUYM01000003">
    <property type="protein sequence ID" value="SKB48535.1"/>
    <property type="molecule type" value="Genomic_DNA"/>
</dbReference>
<keyword evidence="2" id="KW-1185">Reference proteome</keyword>
<protein>
    <submittedName>
        <fullName evidence="1">Uncharacterized protein</fullName>
    </submittedName>
</protein>
<dbReference type="STRING" id="439228.SAMN06295920_103134"/>
<sequence>MAGPPIPPFYVVWCEDGASPTRKHDREYQAEQEAKRLSRENPGKKFCVLAPVTRIVTQQTVIERFDASDDIPF</sequence>
<evidence type="ECO:0000313" key="1">
    <source>
        <dbReference type="EMBL" id="SKB48535.1"/>
    </source>
</evidence>
<dbReference type="Proteomes" id="UP000189818">
    <property type="component" value="Unassembled WGS sequence"/>
</dbReference>
<name>A0A1T5BN15_9SPHN</name>
<evidence type="ECO:0000313" key="2">
    <source>
        <dbReference type="Proteomes" id="UP000189818"/>
    </source>
</evidence>
<gene>
    <name evidence="1" type="ORF">SAMN06295920_103134</name>
</gene>
<accession>A0A1T5BN15</accession>
<reference evidence="2" key="1">
    <citation type="submission" date="2017-02" db="EMBL/GenBank/DDBJ databases">
        <authorList>
            <person name="Varghese N."/>
            <person name="Submissions S."/>
        </authorList>
    </citation>
    <scope>NUCLEOTIDE SEQUENCE [LARGE SCALE GENOMIC DNA]</scope>
    <source>
        <strain evidence="2">UM2</strain>
    </source>
</reference>
<proteinExistence type="predicted"/>
<dbReference type="AlphaFoldDB" id="A0A1T5BN15"/>